<dbReference type="Pfam" id="PF17906">
    <property type="entry name" value="HTH_48"/>
    <property type="match status" value="1"/>
</dbReference>
<dbReference type="GO" id="GO:0005634">
    <property type="term" value="C:nucleus"/>
    <property type="evidence" value="ECO:0007669"/>
    <property type="project" value="TreeGrafter"/>
</dbReference>
<dbReference type="GO" id="GO:0000014">
    <property type="term" value="F:single-stranded DNA endodeoxyribonuclease activity"/>
    <property type="evidence" value="ECO:0007669"/>
    <property type="project" value="TreeGrafter"/>
</dbReference>
<dbReference type="InterPro" id="IPR001888">
    <property type="entry name" value="Transposase_1"/>
</dbReference>
<dbReference type="GO" id="GO:0000793">
    <property type="term" value="C:condensed chromosome"/>
    <property type="evidence" value="ECO:0007669"/>
    <property type="project" value="TreeGrafter"/>
</dbReference>
<reference evidence="3" key="1">
    <citation type="submission" date="2022-11" db="UniProtKB">
        <authorList>
            <consortium name="WormBaseParasite"/>
        </authorList>
    </citation>
    <scope>IDENTIFICATION</scope>
</reference>
<dbReference type="GO" id="GO:0046975">
    <property type="term" value="F:histone H3K36 methyltransferase activity"/>
    <property type="evidence" value="ECO:0007669"/>
    <property type="project" value="TreeGrafter"/>
</dbReference>
<dbReference type="Gene3D" id="3.30.420.10">
    <property type="entry name" value="Ribonuclease H-like superfamily/Ribonuclease H"/>
    <property type="match status" value="1"/>
</dbReference>
<proteinExistence type="predicted"/>
<dbReference type="GO" id="GO:0015074">
    <property type="term" value="P:DNA integration"/>
    <property type="evidence" value="ECO:0007669"/>
    <property type="project" value="TreeGrafter"/>
</dbReference>
<dbReference type="GO" id="GO:0006303">
    <property type="term" value="P:double-strand break repair via nonhomologous end joining"/>
    <property type="evidence" value="ECO:0007669"/>
    <property type="project" value="TreeGrafter"/>
</dbReference>
<feature type="domain" description="Mos1 transposase HTH" evidence="1">
    <location>
        <begin position="120"/>
        <end position="171"/>
    </location>
</feature>
<dbReference type="Gene3D" id="1.10.10.1450">
    <property type="match status" value="1"/>
</dbReference>
<evidence type="ECO:0000313" key="3">
    <source>
        <dbReference type="WBParaSite" id="PSU_v2.g21032.t1"/>
    </source>
</evidence>
<dbReference type="PANTHER" id="PTHR46060">
    <property type="entry name" value="MARINER MOS1 TRANSPOSASE-LIKE PROTEIN"/>
    <property type="match status" value="1"/>
</dbReference>
<dbReference type="InterPro" id="IPR036397">
    <property type="entry name" value="RNaseH_sf"/>
</dbReference>
<dbReference type="AlphaFoldDB" id="A0A914YPT5"/>
<dbReference type="InterPro" id="IPR041426">
    <property type="entry name" value="Mos1_HTH"/>
</dbReference>
<dbReference type="Pfam" id="PF01359">
    <property type="entry name" value="Transposase_1"/>
    <property type="match status" value="1"/>
</dbReference>
<accession>A0A914YPT5</accession>
<dbReference type="GO" id="GO:0044774">
    <property type="term" value="P:mitotic DNA integrity checkpoint signaling"/>
    <property type="evidence" value="ECO:0007669"/>
    <property type="project" value="TreeGrafter"/>
</dbReference>
<organism evidence="2 3">
    <name type="scientific">Panagrolaimus superbus</name>
    <dbReference type="NCBI Taxonomy" id="310955"/>
    <lineage>
        <taxon>Eukaryota</taxon>
        <taxon>Metazoa</taxon>
        <taxon>Ecdysozoa</taxon>
        <taxon>Nematoda</taxon>
        <taxon>Chromadorea</taxon>
        <taxon>Rhabditida</taxon>
        <taxon>Tylenchina</taxon>
        <taxon>Panagrolaimomorpha</taxon>
        <taxon>Panagrolaimoidea</taxon>
        <taxon>Panagrolaimidae</taxon>
        <taxon>Panagrolaimus</taxon>
    </lineage>
</organism>
<name>A0A914YPT5_9BILA</name>
<dbReference type="GO" id="GO:0003690">
    <property type="term" value="F:double-stranded DNA binding"/>
    <property type="evidence" value="ECO:0007669"/>
    <property type="project" value="TreeGrafter"/>
</dbReference>
<dbReference type="GO" id="GO:0000729">
    <property type="term" value="P:DNA double-strand break processing"/>
    <property type="evidence" value="ECO:0007669"/>
    <property type="project" value="TreeGrafter"/>
</dbReference>
<protein>
    <submittedName>
        <fullName evidence="3">Mos1 transposase HTH domain-containing protein</fullName>
    </submittedName>
</protein>
<dbReference type="GO" id="GO:0035861">
    <property type="term" value="C:site of double-strand break"/>
    <property type="evidence" value="ECO:0007669"/>
    <property type="project" value="TreeGrafter"/>
</dbReference>
<dbReference type="WBParaSite" id="PSU_v2.g21032.t1">
    <property type="protein sequence ID" value="PSU_v2.g21032.t1"/>
    <property type="gene ID" value="PSU_v2.g21032"/>
</dbReference>
<dbReference type="InterPro" id="IPR052709">
    <property type="entry name" value="Transposase-MT_Hybrid"/>
</dbReference>
<dbReference type="GO" id="GO:0031297">
    <property type="term" value="P:replication fork processing"/>
    <property type="evidence" value="ECO:0007669"/>
    <property type="project" value="TreeGrafter"/>
</dbReference>
<dbReference type="PANTHER" id="PTHR46060:SF2">
    <property type="entry name" value="HISTONE-LYSINE N-METHYLTRANSFERASE SETMAR"/>
    <property type="match status" value="1"/>
</dbReference>
<dbReference type="GO" id="GO:0003697">
    <property type="term" value="F:single-stranded DNA binding"/>
    <property type="evidence" value="ECO:0007669"/>
    <property type="project" value="TreeGrafter"/>
</dbReference>
<sequence length="317" mass="36399">MFIKVCYVENFNGKTKQVENSTNLTKKRDQVLTDNSSVNGSTLSLHISAYENAADSTSELKVSDDKQSLFKDSFEFPRGRVRETTEPEIMQFRASQKLLNPNKGHVSKPARLDASSPGAKQHLRHLMLGFYNQNPQITGKEMVKKIEEIYGRGVISEQTCRKWKKRFENGEKDVSNLDDNDRSGRPEEVDEQQLREAVMEDHNATIRILADRLGNSYGAIQRHLHKMGMLGKWVPHQLSPDNMLNRLRIATDLLNRHRQGNLPLDRIVTGDEKWIMYENVVRRGQWVARGTTADPVPKRELHPKKCMLSLFWDSEGT</sequence>
<keyword evidence="2" id="KW-1185">Reference proteome</keyword>
<evidence type="ECO:0000259" key="1">
    <source>
        <dbReference type="Pfam" id="PF17906"/>
    </source>
</evidence>
<dbReference type="GO" id="GO:0044547">
    <property type="term" value="F:DNA topoisomerase binding"/>
    <property type="evidence" value="ECO:0007669"/>
    <property type="project" value="TreeGrafter"/>
</dbReference>
<evidence type="ECO:0000313" key="2">
    <source>
        <dbReference type="Proteomes" id="UP000887577"/>
    </source>
</evidence>
<dbReference type="Proteomes" id="UP000887577">
    <property type="component" value="Unplaced"/>
</dbReference>
<dbReference type="GO" id="GO:0042800">
    <property type="term" value="F:histone H3K4 methyltransferase activity"/>
    <property type="evidence" value="ECO:0007669"/>
    <property type="project" value="TreeGrafter"/>
</dbReference>